<dbReference type="InterPro" id="IPR018936">
    <property type="entry name" value="PI3/4_kinase_CS"/>
</dbReference>
<comment type="catalytic activity">
    <reaction evidence="1">
        <text>a 1,2-diacyl-sn-glycero-3-phospho-(1D-myo-inositol) + ATP = a 1,2-diacyl-sn-glycero-3-phospho-(1D-myo-inositol 4-phosphate) + ADP + H(+)</text>
        <dbReference type="Rhea" id="RHEA:19877"/>
        <dbReference type="ChEBI" id="CHEBI:15378"/>
        <dbReference type="ChEBI" id="CHEBI:30616"/>
        <dbReference type="ChEBI" id="CHEBI:57880"/>
        <dbReference type="ChEBI" id="CHEBI:58178"/>
        <dbReference type="ChEBI" id="CHEBI:456216"/>
        <dbReference type="EC" id="2.7.1.67"/>
    </reaction>
</comment>
<dbReference type="Proteomes" id="UP001165082">
    <property type="component" value="Unassembled WGS sequence"/>
</dbReference>
<dbReference type="GO" id="GO:0004430">
    <property type="term" value="F:1-phosphatidylinositol 4-kinase activity"/>
    <property type="evidence" value="ECO:0007669"/>
    <property type="project" value="UniProtKB-EC"/>
</dbReference>
<dbReference type="PROSITE" id="PS50290">
    <property type="entry name" value="PI3_4_KINASE_3"/>
    <property type="match status" value="1"/>
</dbReference>
<dbReference type="GO" id="GO:0005737">
    <property type="term" value="C:cytoplasm"/>
    <property type="evidence" value="ECO:0007669"/>
    <property type="project" value="TreeGrafter"/>
</dbReference>
<dbReference type="GO" id="GO:0046854">
    <property type="term" value="P:phosphatidylinositol phosphate biosynthetic process"/>
    <property type="evidence" value="ECO:0007669"/>
    <property type="project" value="InterPro"/>
</dbReference>
<feature type="domain" description="PI3K/PI4K catalytic" evidence="6">
    <location>
        <begin position="475"/>
        <end position="748"/>
    </location>
</feature>
<feature type="compositionally biased region" description="Low complexity" evidence="5">
    <location>
        <begin position="324"/>
        <end position="337"/>
    </location>
</feature>
<keyword evidence="4" id="KW-0418">Kinase</keyword>
<evidence type="ECO:0000259" key="6">
    <source>
        <dbReference type="PROSITE" id="PS50290"/>
    </source>
</evidence>
<dbReference type="InterPro" id="IPR057754">
    <property type="entry name" value="PI4-kinase_beta/PIK1_cat"/>
</dbReference>
<evidence type="ECO:0000313" key="8">
    <source>
        <dbReference type="Proteomes" id="UP001165082"/>
    </source>
</evidence>
<keyword evidence="8" id="KW-1185">Reference proteome</keyword>
<evidence type="ECO:0000313" key="7">
    <source>
        <dbReference type="EMBL" id="GMH53321.1"/>
    </source>
</evidence>
<feature type="region of interest" description="Disordered" evidence="5">
    <location>
        <begin position="194"/>
        <end position="225"/>
    </location>
</feature>
<feature type="region of interest" description="Disordered" evidence="5">
    <location>
        <begin position="257"/>
        <end position="340"/>
    </location>
</feature>
<dbReference type="Gene3D" id="3.30.1010.10">
    <property type="entry name" value="Phosphatidylinositol 3-kinase Catalytic Subunit, Chain A, domain 4"/>
    <property type="match status" value="1"/>
</dbReference>
<evidence type="ECO:0000256" key="1">
    <source>
        <dbReference type="ARBA" id="ARBA00001686"/>
    </source>
</evidence>
<dbReference type="SMART" id="SM00146">
    <property type="entry name" value="PI3Kc"/>
    <property type="match status" value="1"/>
</dbReference>
<reference evidence="7" key="1">
    <citation type="submission" date="2022-07" db="EMBL/GenBank/DDBJ databases">
        <title>Genome analysis of Parmales, a sister group of diatoms, reveals the evolutionary specialization of diatoms from phago-mixotrophs to photoautotrophs.</title>
        <authorList>
            <person name="Ban H."/>
            <person name="Sato S."/>
            <person name="Yoshikawa S."/>
            <person name="Kazumasa Y."/>
            <person name="Nakamura Y."/>
            <person name="Ichinomiya M."/>
            <person name="Saitoh K."/>
            <person name="Sato N."/>
            <person name="Blanc-Mathieu R."/>
            <person name="Endo H."/>
            <person name="Kuwata A."/>
            <person name="Ogata H."/>
        </authorList>
    </citation>
    <scope>NUCLEOTIDE SEQUENCE</scope>
</reference>
<keyword evidence="3" id="KW-0808">Transferase</keyword>
<feature type="region of interest" description="Disordered" evidence="5">
    <location>
        <begin position="25"/>
        <end position="89"/>
    </location>
</feature>
<feature type="compositionally biased region" description="Polar residues" evidence="5">
    <location>
        <begin position="34"/>
        <end position="44"/>
    </location>
</feature>
<accession>A0A9W6ZJP2</accession>
<evidence type="ECO:0000256" key="5">
    <source>
        <dbReference type="SAM" id="MobiDB-lite"/>
    </source>
</evidence>
<evidence type="ECO:0000256" key="4">
    <source>
        <dbReference type="ARBA" id="ARBA00022777"/>
    </source>
</evidence>
<feature type="compositionally biased region" description="Pro residues" evidence="5">
    <location>
        <begin position="296"/>
        <end position="308"/>
    </location>
</feature>
<name>A0A9W6ZJP2_9STRA</name>
<sequence>MDAIGKNGGKSVEIIGDLLRRKTRGCLGDEDPIRSSTSSNQLVESTGVVESEDSNTERGDQDDYGDEGDEGGDEPEVPPSILRNNSNSSPSHFHELVNFTEALTALSDRLRHVDGFDRGDSLRSGLHEISNTFLPSNYLYLPLQVTFLHQRGPANEGGRLHSVVGVHGSESVVFSTKERCPYLVVLEIVDSKGNEKTGEEGEIRGGEIMGKERSSSLTAGKHDENSVLPPGVQLWWKKRKNDFIKLKTDLEGNLENLTANILPPPSPSKRRSSSTSTSTPAPTVTSTPHASAPNLNIPPSPSTNPPLERPSRSSSAPSLERDVSMSSARSMSSLKSSNNVDMGQWETYKIKDPNQPDEAEPRAPGRFPGLADCLIDDALFFNENGTVKKPADHAVWGEQQPRKEGSMQTPTRITAGNLEGLPQGGGTGRWTRGSQSPSVESLDRSIANSETETDADGDLESDQEPEPLLFSESWADKEGRIRADSAYGHLQGWRLVPIIVKSFDDLRQEQMVSQIIAAMANILKESGCPVYVRAYDIIATQLGGTGGLIEAVPDTVSIDSLKRRDPSFTTLDDFFIRHFGKGVKSSNGYKKARRNFVSSMAGYAVVCYLLQIKDRHNGNILLDNEGHIVHIDWGFVFMSSPGKNLNFEAAPFKLTNEFVALMGGSRSSSFRRFRRLTARAFLELRKRREEIILLVEMLSIGNEDLGCFRRRPQAAIAALRERFRPDLVNEGGVVRYVDGLINQSLSNWSTKWYDEYQMCCVGIAA</sequence>
<dbReference type="InterPro" id="IPR011009">
    <property type="entry name" value="Kinase-like_dom_sf"/>
</dbReference>
<dbReference type="SUPFAM" id="SSF56112">
    <property type="entry name" value="Protein kinase-like (PK-like)"/>
    <property type="match status" value="1"/>
</dbReference>
<dbReference type="InterPro" id="IPR036940">
    <property type="entry name" value="PI3/4_kinase_cat_sf"/>
</dbReference>
<protein>
    <recommendedName>
        <fullName evidence="2">1-phosphatidylinositol 4-kinase</fullName>
        <ecNumber evidence="2">2.7.1.67</ecNumber>
    </recommendedName>
</protein>
<dbReference type="GO" id="GO:0016020">
    <property type="term" value="C:membrane"/>
    <property type="evidence" value="ECO:0007669"/>
    <property type="project" value="TreeGrafter"/>
</dbReference>
<proteinExistence type="predicted"/>
<dbReference type="OrthoDB" id="10264149at2759"/>
<organism evidence="7 8">
    <name type="scientific">Triparma retinervis</name>
    <dbReference type="NCBI Taxonomy" id="2557542"/>
    <lineage>
        <taxon>Eukaryota</taxon>
        <taxon>Sar</taxon>
        <taxon>Stramenopiles</taxon>
        <taxon>Ochrophyta</taxon>
        <taxon>Bolidophyceae</taxon>
        <taxon>Parmales</taxon>
        <taxon>Triparmaceae</taxon>
        <taxon>Triparma</taxon>
    </lineage>
</organism>
<dbReference type="PROSITE" id="PS00916">
    <property type="entry name" value="PI3_4_KINASE_2"/>
    <property type="match status" value="1"/>
</dbReference>
<dbReference type="AlphaFoldDB" id="A0A9W6ZJP2"/>
<dbReference type="Gene3D" id="1.10.1070.11">
    <property type="entry name" value="Phosphatidylinositol 3-/4-kinase, catalytic domain"/>
    <property type="match status" value="1"/>
</dbReference>
<dbReference type="EC" id="2.7.1.67" evidence="2"/>
<dbReference type="FunFam" id="1.10.1070.11:FF:000016">
    <property type="entry name" value="PIK1p Phosphatidylinositol 4-kinase"/>
    <property type="match status" value="1"/>
</dbReference>
<dbReference type="Pfam" id="PF00454">
    <property type="entry name" value="PI3_PI4_kinase"/>
    <property type="match status" value="1"/>
</dbReference>
<evidence type="ECO:0000256" key="3">
    <source>
        <dbReference type="ARBA" id="ARBA00022679"/>
    </source>
</evidence>
<feature type="compositionally biased region" description="Acidic residues" evidence="5">
    <location>
        <begin position="62"/>
        <end position="76"/>
    </location>
</feature>
<dbReference type="PROSITE" id="PS00915">
    <property type="entry name" value="PI3_4_KINASE_1"/>
    <property type="match status" value="1"/>
</dbReference>
<comment type="caution">
    <text evidence="7">The sequence shown here is derived from an EMBL/GenBank/DDBJ whole genome shotgun (WGS) entry which is preliminary data.</text>
</comment>
<dbReference type="CDD" id="cd05168">
    <property type="entry name" value="PI4Kc_III_beta"/>
    <property type="match status" value="1"/>
</dbReference>
<feature type="region of interest" description="Disordered" evidence="5">
    <location>
        <begin position="391"/>
        <end position="468"/>
    </location>
</feature>
<evidence type="ECO:0000256" key="2">
    <source>
        <dbReference type="ARBA" id="ARBA00012169"/>
    </source>
</evidence>
<gene>
    <name evidence="7" type="ORF">TrRE_jg2588</name>
</gene>
<feature type="compositionally biased region" description="Low complexity" evidence="5">
    <location>
        <begin position="273"/>
        <end position="293"/>
    </location>
</feature>
<dbReference type="EMBL" id="BRXZ01002054">
    <property type="protein sequence ID" value="GMH53321.1"/>
    <property type="molecule type" value="Genomic_DNA"/>
</dbReference>
<dbReference type="GO" id="GO:0048015">
    <property type="term" value="P:phosphatidylinositol-mediated signaling"/>
    <property type="evidence" value="ECO:0007669"/>
    <property type="project" value="TreeGrafter"/>
</dbReference>
<dbReference type="PANTHER" id="PTHR10048:SF22">
    <property type="entry name" value="PHOSPHATIDYLINOSITOL 4-KINASE BETA"/>
    <property type="match status" value="1"/>
</dbReference>
<dbReference type="InterPro" id="IPR000403">
    <property type="entry name" value="PI3/4_kinase_cat_dom"/>
</dbReference>
<dbReference type="InterPro" id="IPR015433">
    <property type="entry name" value="PI3/4_kinase"/>
</dbReference>
<dbReference type="PANTHER" id="PTHR10048">
    <property type="entry name" value="PHOSPHATIDYLINOSITOL KINASE"/>
    <property type="match status" value="1"/>
</dbReference>
<feature type="compositionally biased region" description="Acidic residues" evidence="5">
    <location>
        <begin position="451"/>
        <end position="465"/>
    </location>
</feature>